<reference evidence="1" key="1">
    <citation type="journal article" date="2020" name="Stud. Mycol.">
        <title>101 Dothideomycetes genomes: a test case for predicting lifestyles and emergence of pathogens.</title>
        <authorList>
            <person name="Haridas S."/>
            <person name="Albert R."/>
            <person name="Binder M."/>
            <person name="Bloem J."/>
            <person name="Labutti K."/>
            <person name="Salamov A."/>
            <person name="Andreopoulos B."/>
            <person name="Baker S."/>
            <person name="Barry K."/>
            <person name="Bills G."/>
            <person name="Bluhm B."/>
            <person name="Cannon C."/>
            <person name="Castanera R."/>
            <person name="Culley D."/>
            <person name="Daum C."/>
            <person name="Ezra D."/>
            <person name="Gonzalez J."/>
            <person name="Henrissat B."/>
            <person name="Kuo A."/>
            <person name="Liang C."/>
            <person name="Lipzen A."/>
            <person name="Lutzoni F."/>
            <person name="Magnuson J."/>
            <person name="Mondo S."/>
            <person name="Nolan M."/>
            <person name="Ohm R."/>
            <person name="Pangilinan J."/>
            <person name="Park H.-J."/>
            <person name="Ramirez L."/>
            <person name="Alfaro M."/>
            <person name="Sun H."/>
            <person name="Tritt A."/>
            <person name="Yoshinaga Y."/>
            <person name="Zwiers L.-H."/>
            <person name="Turgeon B."/>
            <person name="Goodwin S."/>
            <person name="Spatafora J."/>
            <person name="Crous P."/>
            <person name="Grigoriev I."/>
        </authorList>
    </citation>
    <scope>NUCLEOTIDE SEQUENCE</scope>
    <source>
        <strain evidence="1">CBS 207.26</strain>
    </source>
</reference>
<organism evidence="1 2">
    <name type="scientific">Zopfia rhizophila CBS 207.26</name>
    <dbReference type="NCBI Taxonomy" id="1314779"/>
    <lineage>
        <taxon>Eukaryota</taxon>
        <taxon>Fungi</taxon>
        <taxon>Dikarya</taxon>
        <taxon>Ascomycota</taxon>
        <taxon>Pezizomycotina</taxon>
        <taxon>Dothideomycetes</taxon>
        <taxon>Dothideomycetes incertae sedis</taxon>
        <taxon>Zopfiaceae</taxon>
        <taxon>Zopfia</taxon>
    </lineage>
</organism>
<evidence type="ECO:0000313" key="2">
    <source>
        <dbReference type="Proteomes" id="UP000800200"/>
    </source>
</evidence>
<dbReference type="AlphaFoldDB" id="A0A6A6E3A3"/>
<name>A0A6A6E3A3_9PEZI</name>
<dbReference type="Proteomes" id="UP000800200">
    <property type="component" value="Unassembled WGS sequence"/>
</dbReference>
<proteinExistence type="predicted"/>
<evidence type="ECO:0000313" key="1">
    <source>
        <dbReference type="EMBL" id="KAF2185079.1"/>
    </source>
</evidence>
<dbReference type="EMBL" id="ML994635">
    <property type="protein sequence ID" value="KAF2185079.1"/>
    <property type="molecule type" value="Genomic_DNA"/>
</dbReference>
<keyword evidence="2" id="KW-1185">Reference proteome</keyword>
<gene>
    <name evidence="1" type="ORF">K469DRAFT_726948</name>
</gene>
<protein>
    <submittedName>
        <fullName evidence="1">Uncharacterized protein</fullName>
    </submittedName>
</protein>
<sequence>MAGDLWLLLIQYASKFRRGEEVLSKVRGRENRYVMEDFLDSADRLWARLNKLIKKCEAYMWKQAKRRGRDKDGNLKMGKNAGCDFVDALLQSDLEHEATEKLMQGLSL</sequence>
<accession>A0A6A6E3A3</accession>
<dbReference type="OrthoDB" id="5398854at2759"/>